<feature type="transmembrane region" description="Helical" evidence="2">
    <location>
        <begin position="20"/>
        <end position="42"/>
    </location>
</feature>
<keyword evidence="2" id="KW-0472">Membrane</keyword>
<gene>
    <name evidence="3" type="ORF">BSZ36_06705</name>
</gene>
<keyword evidence="4" id="KW-1185">Reference proteome</keyword>
<accession>A0A259TY66</accession>
<proteinExistence type="predicted"/>
<dbReference type="Proteomes" id="UP000216446">
    <property type="component" value="Unassembled WGS sequence"/>
</dbReference>
<organism evidence="3 4">
    <name type="scientific">Rubricoccus marinus</name>
    <dbReference type="NCBI Taxonomy" id="716817"/>
    <lineage>
        <taxon>Bacteria</taxon>
        <taxon>Pseudomonadati</taxon>
        <taxon>Rhodothermota</taxon>
        <taxon>Rhodothermia</taxon>
        <taxon>Rhodothermales</taxon>
        <taxon>Rubricoccaceae</taxon>
        <taxon>Rubricoccus</taxon>
    </lineage>
</organism>
<name>A0A259TY66_9BACT</name>
<evidence type="ECO:0000256" key="2">
    <source>
        <dbReference type="SAM" id="Phobius"/>
    </source>
</evidence>
<keyword evidence="2" id="KW-1133">Transmembrane helix</keyword>
<dbReference type="RefSeq" id="WP_094547184.1">
    <property type="nucleotide sequence ID" value="NZ_MQWB01000001.1"/>
</dbReference>
<feature type="compositionally biased region" description="Basic residues" evidence="1">
    <location>
        <begin position="180"/>
        <end position="189"/>
    </location>
</feature>
<comment type="caution">
    <text evidence="3">The sequence shown here is derived from an EMBL/GenBank/DDBJ whole genome shotgun (WGS) entry which is preliminary data.</text>
</comment>
<dbReference type="EMBL" id="MQWB01000001">
    <property type="protein sequence ID" value="OZC02692.1"/>
    <property type="molecule type" value="Genomic_DNA"/>
</dbReference>
<dbReference type="OrthoDB" id="9935170at2"/>
<dbReference type="AlphaFoldDB" id="A0A259TY66"/>
<feature type="transmembrane region" description="Helical" evidence="2">
    <location>
        <begin position="48"/>
        <end position="70"/>
    </location>
</feature>
<evidence type="ECO:0000313" key="4">
    <source>
        <dbReference type="Proteomes" id="UP000216446"/>
    </source>
</evidence>
<reference evidence="3 4" key="1">
    <citation type="submission" date="2016-11" db="EMBL/GenBank/DDBJ databases">
        <title>Study of marine rhodopsin-containing bacteria.</title>
        <authorList>
            <person name="Yoshizawa S."/>
            <person name="Kumagai Y."/>
            <person name="Kogure K."/>
        </authorList>
    </citation>
    <scope>NUCLEOTIDE SEQUENCE [LARGE SCALE GENOMIC DNA]</scope>
    <source>
        <strain evidence="3 4">SG-29</strain>
    </source>
</reference>
<keyword evidence="2" id="KW-0812">Transmembrane</keyword>
<evidence type="ECO:0000256" key="1">
    <source>
        <dbReference type="SAM" id="MobiDB-lite"/>
    </source>
</evidence>
<feature type="region of interest" description="Disordered" evidence="1">
    <location>
        <begin position="163"/>
        <end position="189"/>
    </location>
</feature>
<protein>
    <submittedName>
        <fullName evidence="3">Uncharacterized protein</fullName>
    </submittedName>
</protein>
<evidence type="ECO:0000313" key="3">
    <source>
        <dbReference type="EMBL" id="OZC02692.1"/>
    </source>
</evidence>
<sequence>MIRLVSTRRADTVTDATGCLRLFGGVFLLSGTVALSFAFLGAMEGGSWVARGVVAVIGLSHLAGGYAVGWGRWNRCTVTRAGIVLVHHKTWRRPVRRHIAPSQVREVMVRVETDSDGDEAYGVDLQLVDGESLHLTRYTVPVRLRAEEIRDAIRARLGFPALASGTPGSRQRPKPLAVSRRPRRASLQR</sequence>
<dbReference type="InParanoid" id="A0A259TY66"/>